<organism evidence="2 3">
    <name type="scientific">Novosphingobium ovatum</name>
    <dbReference type="NCBI Taxonomy" id="1908523"/>
    <lineage>
        <taxon>Bacteria</taxon>
        <taxon>Pseudomonadati</taxon>
        <taxon>Pseudomonadota</taxon>
        <taxon>Alphaproteobacteria</taxon>
        <taxon>Sphingomonadales</taxon>
        <taxon>Sphingomonadaceae</taxon>
        <taxon>Novosphingobium</taxon>
    </lineage>
</organism>
<dbReference type="RefSeq" id="WP_161720918.1">
    <property type="nucleotide sequence ID" value="NZ_JAAAPO010000009.1"/>
</dbReference>
<accession>A0ABW9XHY3</accession>
<dbReference type="Pfam" id="PF00106">
    <property type="entry name" value="adh_short"/>
    <property type="match status" value="1"/>
</dbReference>
<dbReference type="PROSITE" id="PS00061">
    <property type="entry name" value="ADH_SHORT"/>
    <property type="match status" value="1"/>
</dbReference>
<evidence type="ECO:0000313" key="2">
    <source>
        <dbReference type="EMBL" id="NBC38167.1"/>
    </source>
</evidence>
<comment type="similarity">
    <text evidence="1">Belongs to the short-chain dehydrogenases/reductases (SDR) family.</text>
</comment>
<dbReference type="InterPro" id="IPR052625">
    <property type="entry name" value="Chl_b_Red"/>
</dbReference>
<reference evidence="3" key="1">
    <citation type="submission" date="2020-01" db="EMBL/GenBank/DDBJ databases">
        <title>Sphingomonas sp. strain CSW-10.</title>
        <authorList>
            <person name="Chen W.-M."/>
        </authorList>
    </citation>
    <scope>NUCLEOTIDE SEQUENCE [LARGE SCALE GENOMIC DNA]</scope>
    <source>
        <strain evidence="3">FSY-8</strain>
    </source>
</reference>
<comment type="caution">
    <text evidence="2">The sequence shown here is derived from an EMBL/GenBank/DDBJ whole genome shotgun (WGS) entry which is preliminary data.</text>
</comment>
<evidence type="ECO:0000256" key="1">
    <source>
        <dbReference type="RuleBase" id="RU000363"/>
    </source>
</evidence>
<dbReference type="Gene3D" id="3.40.50.720">
    <property type="entry name" value="NAD(P)-binding Rossmann-like Domain"/>
    <property type="match status" value="1"/>
</dbReference>
<proteinExistence type="inferred from homology"/>
<dbReference type="PANTHER" id="PTHR24314">
    <property type="entry name" value="NON-SPECIFIC LIPID TRANSFER PROTEIN-RELATED"/>
    <property type="match status" value="1"/>
</dbReference>
<dbReference type="InterPro" id="IPR036291">
    <property type="entry name" value="NAD(P)-bd_dom_sf"/>
</dbReference>
<dbReference type="PRINTS" id="PR00080">
    <property type="entry name" value="SDRFAMILY"/>
</dbReference>
<dbReference type="SUPFAM" id="SSF51735">
    <property type="entry name" value="NAD(P)-binding Rossmann-fold domains"/>
    <property type="match status" value="1"/>
</dbReference>
<gene>
    <name evidence="2" type="ORF">GTZ99_16575</name>
</gene>
<dbReference type="InterPro" id="IPR002347">
    <property type="entry name" value="SDR_fam"/>
</dbReference>
<dbReference type="CDD" id="cd05233">
    <property type="entry name" value="SDR_c"/>
    <property type="match status" value="1"/>
</dbReference>
<dbReference type="InterPro" id="IPR020904">
    <property type="entry name" value="Sc_DH/Rdtase_CS"/>
</dbReference>
<dbReference type="PANTHER" id="PTHR24314:SF21">
    <property type="entry name" value="CHLOROPHYLL(IDE) B REDUCTASE NYC1, CHLOROPLASTIC-RELATED"/>
    <property type="match status" value="1"/>
</dbReference>
<evidence type="ECO:0000313" key="3">
    <source>
        <dbReference type="Proteomes" id="UP000753724"/>
    </source>
</evidence>
<name>A0ABW9XHY3_9SPHN</name>
<sequence length="261" mass="27781">MQMKVAVITGATRGIGRALAQAWHARGHAVVVSSSEATEAVRVAADLGGVRHGVMGIGCDVTQSDDHIRLWEGAVEFFGRVDVWVNNAGWALTGTDLAHQSEDELRRMVDVNLIGTMLGARAAMAGMRAQGGGAIYNMLGAGADGKVVPRMTAYATTKAAVTYLTHALAAEAEAAGSGVIVGGISPGLVITEGFRREHAKLTEAERAMREPWVNTIADTPKTIGKWAARAIDENTANDRIFTWLTAEKIRRRKAGPARRIL</sequence>
<dbReference type="PRINTS" id="PR00081">
    <property type="entry name" value="GDHRDH"/>
</dbReference>
<protein>
    <submittedName>
        <fullName evidence="2">SDR family NAD(P)-dependent oxidoreductase</fullName>
    </submittedName>
</protein>
<dbReference type="EMBL" id="JAAAPO010000009">
    <property type="protein sequence ID" value="NBC38167.1"/>
    <property type="molecule type" value="Genomic_DNA"/>
</dbReference>
<dbReference type="Proteomes" id="UP000753724">
    <property type="component" value="Unassembled WGS sequence"/>
</dbReference>
<keyword evidence="3" id="KW-1185">Reference proteome</keyword>